<dbReference type="WBParaSite" id="PSAMB.scaffold6600size9141.g28765.t1">
    <property type="protein sequence ID" value="PSAMB.scaffold6600size9141.g28765.t1"/>
    <property type="gene ID" value="PSAMB.scaffold6600size9141.g28765"/>
</dbReference>
<name>A0A914X6R6_9BILA</name>
<evidence type="ECO:0000256" key="1">
    <source>
        <dbReference type="PROSITE-ProRule" id="PRU00489"/>
    </source>
</evidence>
<dbReference type="GO" id="GO:0008168">
    <property type="term" value="F:methyltransferase activity"/>
    <property type="evidence" value="ECO:0007669"/>
    <property type="project" value="TreeGrafter"/>
</dbReference>
<reference evidence="3" key="1">
    <citation type="submission" date="2022-11" db="UniProtKB">
        <authorList>
            <consortium name="WormBaseParasite"/>
        </authorList>
    </citation>
    <scope>IDENTIFICATION</scope>
</reference>
<dbReference type="PANTHER" id="PTHR12829:SF4">
    <property type="entry name" value="N(6)-ADENINE-SPECIFIC METHYLTRANSFERASE METTL4"/>
    <property type="match status" value="1"/>
</dbReference>
<dbReference type="InterPro" id="IPR029063">
    <property type="entry name" value="SAM-dependent_MTases_sf"/>
</dbReference>
<comment type="similarity">
    <text evidence="1">Belongs to the MT-A70-like family.</text>
</comment>
<dbReference type="GO" id="GO:0005634">
    <property type="term" value="C:nucleus"/>
    <property type="evidence" value="ECO:0007669"/>
    <property type="project" value="TreeGrafter"/>
</dbReference>
<dbReference type="InterPro" id="IPR007757">
    <property type="entry name" value="MT-A70-like"/>
</dbReference>
<dbReference type="Pfam" id="PF05063">
    <property type="entry name" value="MT-A70"/>
    <property type="match status" value="1"/>
</dbReference>
<organism evidence="2 3">
    <name type="scientific">Plectus sambesii</name>
    <dbReference type="NCBI Taxonomy" id="2011161"/>
    <lineage>
        <taxon>Eukaryota</taxon>
        <taxon>Metazoa</taxon>
        <taxon>Ecdysozoa</taxon>
        <taxon>Nematoda</taxon>
        <taxon>Chromadorea</taxon>
        <taxon>Plectida</taxon>
        <taxon>Plectina</taxon>
        <taxon>Plectoidea</taxon>
        <taxon>Plectidae</taxon>
        <taxon>Plectus</taxon>
    </lineage>
</organism>
<protein>
    <submittedName>
        <fullName evidence="3">Methyltransferase-like protein 4</fullName>
    </submittedName>
</protein>
<evidence type="ECO:0000313" key="2">
    <source>
        <dbReference type="Proteomes" id="UP000887566"/>
    </source>
</evidence>
<dbReference type="SUPFAM" id="SSF53335">
    <property type="entry name" value="S-adenosyl-L-methionine-dependent methyltransferases"/>
    <property type="match status" value="1"/>
</dbReference>
<proteinExistence type="inferred from homology"/>
<dbReference type="PROSITE" id="PS51143">
    <property type="entry name" value="MT_A70"/>
    <property type="match status" value="1"/>
</dbReference>
<dbReference type="AlphaFoldDB" id="A0A914X6R6"/>
<dbReference type="Proteomes" id="UP000887566">
    <property type="component" value="Unplaced"/>
</dbReference>
<evidence type="ECO:0000313" key="3">
    <source>
        <dbReference type="WBParaSite" id="PSAMB.scaffold6600size9141.g28765.t1"/>
    </source>
</evidence>
<dbReference type="PANTHER" id="PTHR12829">
    <property type="entry name" value="N6-ADENOSINE-METHYLTRANSFERASE"/>
    <property type="match status" value="1"/>
</dbReference>
<sequence>MLVGQTANCAILDDWAHHDNVYKQSSFAPKKVLYDISEPFRMDSQVAALEKTKNEGKERRKRKRPQLNCYVDPKFQQTCKHVVAVHADIVNLGQNFFHEKQEDSFKNNKDARAAANELSGLDALPCSSGQMSSFVEVDLAGSDSMKWHDDCCVLWRNSSNDCITVELSNSKYILPPRSAFILGDASLSRHLIQSSRTFDFILLDPPWENKAVKRQKTYATSFEDDLLSLPIDTLLAENGLVAIWVTNNQRLQRFVEDKLLAKWNLQKLARWHWLKLTTGGEFVCDFKPHYKVPFESIIFASRATDIFPSSTINCQKNLPEEFVFASTPSAVHSRKPSLNELLAHFDRKFSNCLEYFARYLLPNTVSIGFEALKLQNVAYFDEVCE</sequence>
<keyword evidence="2" id="KW-1185">Reference proteome</keyword>
<accession>A0A914X6R6</accession>